<keyword evidence="2 6" id="KW-0645">Protease</keyword>
<keyword evidence="10" id="KW-1185">Reference proteome</keyword>
<evidence type="ECO:0000256" key="7">
    <source>
        <dbReference type="SAM" id="SignalP"/>
    </source>
</evidence>
<comment type="similarity">
    <text evidence="1">Belongs to the peptidase S1 family.</text>
</comment>
<keyword evidence="3 6" id="KW-0378">Hydrolase</keyword>
<evidence type="ECO:0000256" key="6">
    <source>
        <dbReference type="RuleBase" id="RU363034"/>
    </source>
</evidence>
<reference evidence="10" key="1">
    <citation type="submission" date="2017-01" db="EMBL/GenBank/DDBJ databases">
        <title>Comparative genomics of anhydrobiosis in the tardigrade Hypsibius dujardini.</title>
        <authorList>
            <person name="Yoshida Y."/>
            <person name="Koutsovoulos G."/>
            <person name="Laetsch D."/>
            <person name="Stevens L."/>
            <person name="Kumar S."/>
            <person name="Horikawa D."/>
            <person name="Ishino K."/>
            <person name="Komine S."/>
            <person name="Tomita M."/>
            <person name="Blaxter M."/>
            <person name="Arakawa K."/>
        </authorList>
    </citation>
    <scope>NUCLEOTIDE SEQUENCE [LARGE SCALE GENOMIC DNA]</scope>
    <source>
        <strain evidence="10">Z151</strain>
    </source>
</reference>
<proteinExistence type="inferred from homology"/>
<dbReference type="GO" id="GO:0006508">
    <property type="term" value="P:proteolysis"/>
    <property type="evidence" value="ECO:0007669"/>
    <property type="project" value="UniProtKB-KW"/>
</dbReference>
<dbReference type="PROSITE" id="PS00135">
    <property type="entry name" value="TRYPSIN_SER"/>
    <property type="match status" value="1"/>
</dbReference>
<dbReference type="PRINTS" id="PR00722">
    <property type="entry name" value="CHYMOTRYPSIN"/>
</dbReference>
<evidence type="ECO:0000256" key="4">
    <source>
        <dbReference type="ARBA" id="ARBA00022825"/>
    </source>
</evidence>
<comment type="caution">
    <text evidence="9">The sequence shown here is derived from an EMBL/GenBank/DDBJ whole genome shotgun (WGS) entry which is preliminary data.</text>
</comment>
<dbReference type="InterPro" id="IPR043504">
    <property type="entry name" value="Peptidase_S1_PA_chymotrypsin"/>
</dbReference>
<sequence>MLYFSVLYRSIFVLFYLDGALLARTSHTPVEAIIGGANAKKDRFKFIVSLQRNGAHFCSGSLITDTMILSAAHCFYEPGTAVPIPEFEISAYVGLYSVNEYTPDQEMRVKSVKEHPDFRPRKLSTNLDHDIAIIHLRDSIQTLPDRVKLLLAKARLPAGFRASLTQTRLRALGWGLSDRSRNTVPDKLQTALLTVISDVECQARYGTKYNVTANVLCTDSTIADICQGDSGGPFTTSTELASGTIIDVVVGIISMSSAGCRLNGSASIHTRVSEYVDSFIIPEIRLAGEGRLTPTTKTTETISVRRTSVVSIQHNDEHICSGTLIAKELVLTAASCFFDQNWGRIPQEELKVVVGRDPFRNLHGDQSTTVKGIKLHRSFVPRTFANRIADLAIVEMTKSLSDFPEIVKQAVEIASVPQFGVPNEATATLHLEQWNFGGSPGEEGVPPDYPDSSLMTYQSNADCRRDLGSKFQARSEVICTRGDNSGFCLRENPTPDLGSPLMASHTDSKGHVKPVVVGVYFMSGLRCKYADGWGILVHSRVASFVGDFIGPEQRRVRHAASELISS</sequence>
<feature type="chain" id="PRO_5012009097" evidence="7">
    <location>
        <begin position="23"/>
        <end position="566"/>
    </location>
</feature>
<feature type="domain" description="Peptidase S1" evidence="8">
    <location>
        <begin position="33"/>
        <end position="277"/>
    </location>
</feature>
<dbReference type="InterPro" id="IPR001254">
    <property type="entry name" value="Trypsin_dom"/>
</dbReference>
<evidence type="ECO:0000313" key="10">
    <source>
        <dbReference type="Proteomes" id="UP000192578"/>
    </source>
</evidence>
<name>A0A1W0WII1_HYPEX</name>
<keyword evidence="5" id="KW-1015">Disulfide bond</keyword>
<evidence type="ECO:0000259" key="8">
    <source>
        <dbReference type="PROSITE" id="PS50240"/>
    </source>
</evidence>
<feature type="domain" description="Peptidase S1" evidence="8">
    <location>
        <begin position="310"/>
        <end position="554"/>
    </location>
</feature>
<keyword evidence="4 6" id="KW-0720">Serine protease</keyword>
<feature type="signal peptide" evidence="7">
    <location>
        <begin position="1"/>
        <end position="22"/>
    </location>
</feature>
<dbReference type="FunFam" id="2.40.10.10:FF:000068">
    <property type="entry name" value="transmembrane protease serine 2"/>
    <property type="match status" value="1"/>
</dbReference>
<organism evidence="9 10">
    <name type="scientific">Hypsibius exemplaris</name>
    <name type="common">Freshwater tardigrade</name>
    <dbReference type="NCBI Taxonomy" id="2072580"/>
    <lineage>
        <taxon>Eukaryota</taxon>
        <taxon>Metazoa</taxon>
        <taxon>Ecdysozoa</taxon>
        <taxon>Tardigrada</taxon>
        <taxon>Eutardigrada</taxon>
        <taxon>Parachela</taxon>
        <taxon>Hypsibioidea</taxon>
        <taxon>Hypsibiidae</taxon>
        <taxon>Hypsibius</taxon>
    </lineage>
</organism>
<evidence type="ECO:0000256" key="5">
    <source>
        <dbReference type="ARBA" id="ARBA00023157"/>
    </source>
</evidence>
<dbReference type="GO" id="GO:0004252">
    <property type="term" value="F:serine-type endopeptidase activity"/>
    <property type="evidence" value="ECO:0007669"/>
    <property type="project" value="InterPro"/>
</dbReference>
<dbReference type="PANTHER" id="PTHR24276:SF98">
    <property type="entry name" value="FI18310P1-RELATED"/>
    <property type="match status" value="1"/>
</dbReference>
<dbReference type="EMBL" id="MTYJ01000095">
    <property type="protein sequence ID" value="OQV15025.1"/>
    <property type="molecule type" value="Genomic_DNA"/>
</dbReference>
<dbReference type="OrthoDB" id="6380398at2759"/>
<evidence type="ECO:0000256" key="2">
    <source>
        <dbReference type="ARBA" id="ARBA00022670"/>
    </source>
</evidence>
<dbReference type="SUPFAM" id="SSF50494">
    <property type="entry name" value="Trypsin-like serine proteases"/>
    <property type="match status" value="2"/>
</dbReference>
<dbReference type="InterPro" id="IPR018114">
    <property type="entry name" value="TRYPSIN_HIS"/>
</dbReference>
<protein>
    <submittedName>
        <fullName evidence="9">Ovochymase-2</fullName>
    </submittedName>
</protein>
<dbReference type="Pfam" id="PF00089">
    <property type="entry name" value="Trypsin"/>
    <property type="match status" value="2"/>
</dbReference>
<dbReference type="AlphaFoldDB" id="A0A1W0WII1"/>
<evidence type="ECO:0000313" key="9">
    <source>
        <dbReference type="EMBL" id="OQV15025.1"/>
    </source>
</evidence>
<gene>
    <name evidence="9" type="ORF">BV898_10784</name>
</gene>
<dbReference type="CDD" id="cd00190">
    <property type="entry name" value="Tryp_SPc"/>
    <property type="match status" value="1"/>
</dbReference>
<dbReference type="SMART" id="SM00020">
    <property type="entry name" value="Tryp_SPc"/>
    <property type="match status" value="1"/>
</dbReference>
<dbReference type="InterPro" id="IPR001314">
    <property type="entry name" value="Peptidase_S1A"/>
</dbReference>
<dbReference type="Proteomes" id="UP000192578">
    <property type="component" value="Unassembled WGS sequence"/>
</dbReference>
<dbReference type="InterPro" id="IPR033116">
    <property type="entry name" value="TRYPSIN_SER"/>
</dbReference>
<keyword evidence="7" id="KW-0732">Signal</keyword>
<dbReference type="Gene3D" id="2.40.10.10">
    <property type="entry name" value="Trypsin-like serine proteases"/>
    <property type="match status" value="2"/>
</dbReference>
<dbReference type="InterPro" id="IPR050430">
    <property type="entry name" value="Peptidase_S1"/>
</dbReference>
<evidence type="ECO:0000256" key="1">
    <source>
        <dbReference type="ARBA" id="ARBA00007664"/>
    </source>
</evidence>
<dbReference type="InterPro" id="IPR009003">
    <property type="entry name" value="Peptidase_S1_PA"/>
</dbReference>
<dbReference type="PROSITE" id="PS00134">
    <property type="entry name" value="TRYPSIN_HIS"/>
    <property type="match status" value="1"/>
</dbReference>
<evidence type="ECO:0000256" key="3">
    <source>
        <dbReference type="ARBA" id="ARBA00022801"/>
    </source>
</evidence>
<dbReference type="PANTHER" id="PTHR24276">
    <property type="entry name" value="POLYSERASE-RELATED"/>
    <property type="match status" value="1"/>
</dbReference>
<dbReference type="PROSITE" id="PS50240">
    <property type="entry name" value="TRYPSIN_DOM"/>
    <property type="match status" value="2"/>
</dbReference>
<accession>A0A1W0WII1</accession>